<sequence>MVDNRDELIKYFFNILWKATDGKIISVTFNKNPLFTAIFNLNDETSKTLNLDAPKAKNLIKEFSNSLTEIGIQESAQNSSFDIEKDNETQALETNTQKSRQHTDTLSDEYSNTNEENDELNFDAALTLMHEAKKTTTKKDERFNKANDEQVTSNMTEDSSLQSINKALDQSLVTNNIQENTSNENSSSNKKAKERIEYTLSELSDADPDKSQASGWLQNSNKMMNFLQTSNDLEEIEYEHTNTNQIKNQTLTFINNPSKKTNSNIINAETSINILLISSIINNQQEISTSNINKQNLSDELMDYQHTYKKANDTRQYSIVLIESVDINSLRTSFMEQPNNSLPATMKNSTESLHINNQDNRKSNKRKYKNLLNLSSNKKRMQYSSPKAVSEEGSTAYSKRLKPPSDYTGRLNILRKIKGISDSFASNTNNLVGITFNYEINTWKIVKKRSLTIKQQEEMSPIVLEKTTDNWKDNDLKAQINKKFGNNNSHSILRKWIAC</sequence>
<organism evidence="1 2">
    <name type="scientific">Racocetra persica</name>
    <dbReference type="NCBI Taxonomy" id="160502"/>
    <lineage>
        <taxon>Eukaryota</taxon>
        <taxon>Fungi</taxon>
        <taxon>Fungi incertae sedis</taxon>
        <taxon>Mucoromycota</taxon>
        <taxon>Glomeromycotina</taxon>
        <taxon>Glomeromycetes</taxon>
        <taxon>Diversisporales</taxon>
        <taxon>Gigasporaceae</taxon>
        <taxon>Racocetra</taxon>
    </lineage>
</organism>
<keyword evidence="2" id="KW-1185">Reference proteome</keyword>
<protein>
    <submittedName>
        <fullName evidence="1">31742_t:CDS:1</fullName>
    </submittedName>
</protein>
<accession>A0ACA9LEF6</accession>
<name>A0ACA9LEF6_9GLOM</name>
<proteinExistence type="predicted"/>
<gene>
    <name evidence="1" type="ORF">RPERSI_LOCUS2700</name>
</gene>
<dbReference type="EMBL" id="CAJVQC010003056">
    <property type="protein sequence ID" value="CAG8520989.1"/>
    <property type="molecule type" value="Genomic_DNA"/>
</dbReference>
<reference evidence="1" key="1">
    <citation type="submission" date="2021-06" db="EMBL/GenBank/DDBJ databases">
        <authorList>
            <person name="Kallberg Y."/>
            <person name="Tangrot J."/>
            <person name="Rosling A."/>
        </authorList>
    </citation>
    <scope>NUCLEOTIDE SEQUENCE</scope>
    <source>
        <strain evidence="1">MA461A</strain>
    </source>
</reference>
<evidence type="ECO:0000313" key="2">
    <source>
        <dbReference type="Proteomes" id="UP000789920"/>
    </source>
</evidence>
<dbReference type="Proteomes" id="UP000789920">
    <property type="component" value="Unassembled WGS sequence"/>
</dbReference>
<evidence type="ECO:0000313" key="1">
    <source>
        <dbReference type="EMBL" id="CAG8520989.1"/>
    </source>
</evidence>
<comment type="caution">
    <text evidence="1">The sequence shown here is derived from an EMBL/GenBank/DDBJ whole genome shotgun (WGS) entry which is preliminary data.</text>
</comment>